<organism evidence="2 3">
    <name type="scientific">Portunus trituberculatus</name>
    <name type="common">Swimming crab</name>
    <name type="synonym">Neptunus trituberculatus</name>
    <dbReference type="NCBI Taxonomy" id="210409"/>
    <lineage>
        <taxon>Eukaryota</taxon>
        <taxon>Metazoa</taxon>
        <taxon>Ecdysozoa</taxon>
        <taxon>Arthropoda</taxon>
        <taxon>Crustacea</taxon>
        <taxon>Multicrustacea</taxon>
        <taxon>Malacostraca</taxon>
        <taxon>Eumalacostraca</taxon>
        <taxon>Eucarida</taxon>
        <taxon>Decapoda</taxon>
        <taxon>Pleocyemata</taxon>
        <taxon>Brachyura</taxon>
        <taxon>Eubrachyura</taxon>
        <taxon>Portunoidea</taxon>
        <taxon>Portunidae</taxon>
        <taxon>Portuninae</taxon>
        <taxon>Portunus</taxon>
    </lineage>
</organism>
<evidence type="ECO:0000256" key="1">
    <source>
        <dbReference type="SAM" id="MobiDB-lite"/>
    </source>
</evidence>
<evidence type="ECO:0000313" key="3">
    <source>
        <dbReference type="Proteomes" id="UP000324222"/>
    </source>
</evidence>
<reference evidence="2 3" key="1">
    <citation type="submission" date="2019-05" db="EMBL/GenBank/DDBJ databases">
        <title>Another draft genome of Portunus trituberculatus and its Hox gene families provides insights of decapod evolution.</title>
        <authorList>
            <person name="Jeong J.-H."/>
            <person name="Song I."/>
            <person name="Kim S."/>
            <person name="Choi T."/>
            <person name="Kim D."/>
            <person name="Ryu S."/>
            <person name="Kim W."/>
        </authorList>
    </citation>
    <scope>NUCLEOTIDE SEQUENCE [LARGE SCALE GENOMIC DNA]</scope>
    <source>
        <tissue evidence="2">Muscle</tissue>
    </source>
</reference>
<protein>
    <submittedName>
        <fullName evidence="2">Uncharacterized protein</fullName>
    </submittedName>
</protein>
<sequence length="120" mass="13438">MYSPSFHSGDTFANRKAAAASPLTLRLDITPSLPPCAWSCFRRWKRGTTALKQQEARRNSSKSSFLAKNHINLPGGRKRNKGPSSLHIPTAYSKLTPRTKEIWGEFLSWKEGMEAAPTHI</sequence>
<evidence type="ECO:0000313" key="2">
    <source>
        <dbReference type="EMBL" id="MPC27471.1"/>
    </source>
</evidence>
<dbReference type="EMBL" id="VSRR010001753">
    <property type="protein sequence ID" value="MPC27471.1"/>
    <property type="molecule type" value="Genomic_DNA"/>
</dbReference>
<dbReference type="AlphaFoldDB" id="A0A5B7E0F0"/>
<gene>
    <name evidence="2" type="ORF">E2C01_020641</name>
</gene>
<keyword evidence="3" id="KW-1185">Reference proteome</keyword>
<feature type="region of interest" description="Disordered" evidence="1">
    <location>
        <begin position="52"/>
        <end position="92"/>
    </location>
</feature>
<proteinExistence type="predicted"/>
<name>A0A5B7E0F0_PORTR</name>
<accession>A0A5B7E0F0</accession>
<comment type="caution">
    <text evidence="2">The sequence shown here is derived from an EMBL/GenBank/DDBJ whole genome shotgun (WGS) entry which is preliminary data.</text>
</comment>
<dbReference type="Proteomes" id="UP000324222">
    <property type="component" value="Unassembled WGS sequence"/>
</dbReference>